<keyword evidence="7" id="KW-1185">Reference proteome</keyword>
<dbReference type="AlphaFoldDB" id="A0A0D1ZKE9"/>
<gene>
    <name evidence="6" type="ORF">PV10_02771</name>
</gene>
<feature type="region of interest" description="Disordered" evidence="4">
    <location>
        <begin position="953"/>
        <end position="1054"/>
    </location>
</feature>
<dbReference type="HOGENOM" id="CLU_304609_0_0_1"/>
<sequence length="1054" mass="117373">MSLGTPLKRLIICVDSSEQGDDGKSATGNQSTIFRLKSIVRTGVCHDAQGQAFDQVVRYYRAAEDGPSRIERLKNKTTVPHFEKQIKEIVKEICETLEDSKDELFLYGFGRGGFIVRAVAGVLNTLRLPLRKDLKHFDVLYQSTIDVFKARHEDDNRNGPQIIEFLAAHTTVLPRIQFVGVFETLKYTAEGPMHDISLVKSIANLRHALAINEARSQYTPEFIENPPFAQAKVSSFIQAWFVGTHQDLRGGTLEDGLSLYPLQWMILESIKCGLCVGFASSKSPPEMENPLSLTFPHYGGDPPTLDHEEKVEWQIDYTNGIQALLFDLQSVHGLQSSVNNQYHGLQINSSKYFYNSPRKMFTSKNVLGPKSSVVGSLIGWNESGMSHATESAWGGTDFQTRSYGTIIHPSVFYILDRYSQFYEQPRFKSIKTEIGDFRDRCLQDTGSVVPPWLEGFELQASGVKAFRILVCGKTGVGKSSLINAVFGVEMTHESDSYAQGVHDIEQAFESPNHPGLLLHDSRGWQAGTDTELDLIAKFLRHRAYQKDPAESLHVIWYVFCVDADVSRIEEADRKTFATIAQYSNHVPVFVVGTKKDKLTALHQVKLLEKFMEETNDFKESKRLAAEAASKEADEQFMRLRTELAKVPHYKADGFVCLSKDDKPGIKDLLTQTLELISDERVRLFCVAAQVVDVEQKIDSAITECMRLSTHAVRTAMVPLPFSGVIGTPTVARILCEHMLLCFGFPKTIPDEIEEIMKRILLGHMKKFMTVTLIEFTAISLVTAGIIVGTMGAGSAVALSLTILAAPPTARMMFKCAADLILILERSFRYKGKYVSTKQIEDAAIYYTTTTFTTFSGKEKLLQAHVHEEIDKLIPLTKVGAGIRFARLRDGFADIVYKNRFEKPDNDQRSELSSPSVPELPNKEIAELGSTPVFAELEGSRMVAELPAEVNLPLRNTRSHTAPQNVNSATTTTSDTPSWIHTPDSVSGRSSERGLSEDEMCANTTLGSPVSPEDEISTRTTNDSMQKKSSSSVLSRMMGRRNLSNKFGLSKTKSG</sequence>
<dbReference type="OMA" id="FCILDRY"/>
<evidence type="ECO:0000256" key="1">
    <source>
        <dbReference type="ARBA" id="ARBA00007756"/>
    </source>
</evidence>
<dbReference type="OrthoDB" id="59699at2759"/>
<feature type="region of interest" description="Disordered" evidence="4">
    <location>
        <begin position="903"/>
        <end position="922"/>
    </location>
</feature>
<evidence type="ECO:0000313" key="7">
    <source>
        <dbReference type="Proteomes" id="UP000054302"/>
    </source>
</evidence>
<proteinExistence type="inferred from homology"/>
<dbReference type="Pfam" id="PF04670">
    <property type="entry name" value="Gtr1_RagA"/>
    <property type="match status" value="1"/>
</dbReference>
<feature type="compositionally biased region" description="Polar residues" evidence="4">
    <location>
        <begin position="1041"/>
        <end position="1054"/>
    </location>
</feature>
<dbReference type="Pfam" id="PF09994">
    <property type="entry name" value="T6SS_Tle1-like_cat"/>
    <property type="match status" value="1"/>
</dbReference>
<reference evidence="6 7" key="1">
    <citation type="submission" date="2015-01" db="EMBL/GenBank/DDBJ databases">
        <title>The Genome Sequence of Exophiala mesophila CBS40295.</title>
        <authorList>
            <consortium name="The Broad Institute Genomics Platform"/>
            <person name="Cuomo C."/>
            <person name="de Hoog S."/>
            <person name="Gorbushina A."/>
            <person name="Stielow B."/>
            <person name="Teixiera M."/>
            <person name="Abouelleil A."/>
            <person name="Chapman S.B."/>
            <person name="Priest M."/>
            <person name="Young S.K."/>
            <person name="Wortman J."/>
            <person name="Nusbaum C."/>
            <person name="Birren B."/>
        </authorList>
    </citation>
    <scope>NUCLEOTIDE SEQUENCE [LARGE SCALE GENOMIC DNA]</scope>
    <source>
        <strain evidence="6 7">CBS 40295</strain>
    </source>
</reference>
<keyword evidence="2" id="KW-0547">Nucleotide-binding</keyword>
<dbReference type="EMBL" id="KN847521">
    <property type="protein sequence ID" value="KIV95072.1"/>
    <property type="molecule type" value="Genomic_DNA"/>
</dbReference>
<feature type="compositionally biased region" description="Polar residues" evidence="4">
    <location>
        <begin position="953"/>
        <end position="988"/>
    </location>
</feature>
<organism evidence="6 7">
    <name type="scientific">Exophiala mesophila</name>
    <name type="common">Black yeast-like fungus</name>
    <dbReference type="NCBI Taxonomy" id="212818"/>
    <lineage>
        <taxon>Eukaryota</taxon>
        <taxon>Fungi</taxon>
        <taxon>Dikarya</taxon>
        <taxon>Ascomycota</taxon>
        <taxon>Pezizomycotina</taxon>
        <taxon>Eurotiomycetes</taxon>
        <taxon>Chaetothyriomycetidae</taxon>
        <taxon>Chaetothyriales</taxon>
        <taxon>Herpotrichiellaceae</taxon>
        <taxon>Exophiala</taxon>
    </lineage>
</organism>
<dbReference type="InterPro" id="IPR006762">
    <property type="entry name" value="Gtr1_RagA"/>
</dbReference>
<dbReference type="Proteomes" id="UP000054302">
    <property type="component" value="Unassembled WGS sequence"/>
</dbReference>
<dbReference type="CDD" id="cd00882">
    <property type="entry name" value="Ras_like_GTPase"/>
    <property type="match status" value="1"/>
</dbReference>
<dbReference type="VEuPathDB" id="FungiDB:PV10_02771"/>
<evidence type="ECO:0000259" key="5">
    <source>
        <dbReference type="Pfam" id="PF09994"/>
    </source>
</evidence>
<dbReference type="Gene3D" id="3.40.50.300">
    <property type="entry name" value="P-loop containing nucleotide triphosphate hydrolases"/>
    <property type="match status" value="1"/>
</dbReference>
<evidence type="ECO:0000313" key="6">
    <source>
        <dbReference type="EMBL" id="KIV95072.1"/>
    </source>
</evidence>
<feature type="compositionally biased region" description="Low complexity" evidence="4">
    <location>
        <begin position="910"/>
        <end position="919"/>
    </location>
</feature>
<feature type="domain" description="T6SS Phospholipase effector Tle1-like catalytic" evidence="5">
    <location>
        <begin position="8"/>
        <end position="267"/>
    </location>
</feature>
<dbReference type="InterPro" id="IPR018712">
    <property type="entry name" value="Tle1-like_cat"/>
</dbReference>
<dbReference type="STRING" id="212818.A0A0D1ZKE9"/>
<accession>A0A0D1ZKE9</accession>
<evidence type="ECO:0000256" key="2">
    <source>
        <dbReference type="ARBA" id="ARBA00022741"/>
    </source>
</evidence>
<dbReference type="PANTHER" id="PTHR33840:SF1">
    <property type="entry name" value="TLE1 PHOSPHOLIPASE DOMAIN-CONTAINING PROTEIN"/>
    <property type="match status" value="1"/>
</dbReference>
<evidence type="ECO:0000256" key="4">
    <source>
        <dbReference type="SAM" id="MobiDB-lite"/>
    </source>
</evidence>
<dbReference type="InterPro" id="IPR027417">
    <property type="entry name" value="P-loop_NTPase"/>
</dbReference>
<name>A0A0D1ZKE9_EXOME</name>
<dbReference type="PANTHER" id="PTHR33840">
    <property type="match status" value="1"/>
</dbReference>
<protein>
    <recommendedName>
        <fullName evidence="5">T6SS Phospholipase effector Tle1-like catalytic domain-containing protein</fullName>
    </recommendedName>
</protein>
<feature type="compositionally biased region" description="Low complexity" evidence="4">
    <location>
        <begin position="1026"/>
        <end position="1040"/>
    </location>
</feature>
<dbReference type="RefSeq" id="XP_016226646.1">
    <property type="nucleotide sequence ID" value="XM_016367128.1"/>
</dbReference>
<keyword evidence="3" id="KW-0342">GTP-binding</keyword>
<comment type="similarity">
    <text evidence="1">Belongs to the GTR/RAG GTP-binding protein family.</text>
</comment>
<dbReference type="SUPFAM" id="SSF52540">
    <property type="entry name" value="P-loop containing nucleoside triphosphate hydrolases"/>
    <property type="match status" value="1"/>
</dbReference>
<evidence type="ECO:0000256" key="3">
    <source>
        <dbReference type="ARBA" id="ARBA00023134"/>
    </source>
</evidence>
<dbReference type="GO" id="GO:0005525">
    <property type="term" value="F:GTP binding"/>
    <property type="evidence" value="ECO:0007669"/>
    <property type="project" value="UniProtKB-KW"/>
</dbReference>
<dbReference type="GeneID" id="27320616"/>